<sequence length="196" mass="21676">MENTEPDMDEPATPIHNEEKFIIFISCIKQLITWCHCPECGSFDIISYHVVKGCLLTITISCRSCSSQVNCNSQRYIGGTPAGNILLSASILFAGATAEKVLCVLQNMSVAAISAHTFFRHQCHVVLPVVQRLWTTRQMWVLAALQAEKRNLVLGSNCSANSPGHSARFGSYTMVELHANAVIDIQLVQVNIYNFM</sequence>
<protein>
    <submittedName>
        <fullName evidence="1">Uncharacterized protein</fullName>
    </submittedName>
</protein>
<accession>A0ABR1AAC2</accession>
<dbReference type="EMBL" id="JAHFZB010000001">
    <property type="protein sequence ID" value="KAK6494063.1"/>
    <property type="molecule type" value="Genomic_DNA"/>
</dbReference>
<name>A0ABR1AAC2_HUSHU</name>
<dbReference type="PANTHER" id="PTHR31751:SF42">
    <property type="entry name" value="PROTEIN CBG10204"/>
    <property type="match status" value="1"/>
</dbReference>
<comment type="caution">
    <text evidence="1">The sequence shown here is derived from an EMBL/GenBank/DDBJ whole genome shotgun (WGS) entry which is preliminary data.</text>
</comment>
<dbReference type="PANTHER" id="PTHR31751">
    <property type="entry name" value="SI:CH211-108C17.2-RELATED-RELATED"/>
    <property type="match status" value="1"/>
</dbReference>
<evidence type="ECO:0000313" key="1">
    <source>
        <dbReference type="EMBL" id="KAK6494063.1"/>
    </source>
</evidence>
<gene>
    <name evidence="1" type="ORF">HHUSO_G508</name>
</gene>
<reference evidence="1 2" key="1">
    <citation type="submission" date="2021-05" db="EMBL/GenBank/DDBJ databases">
        <authorList>
            <person name="Zahm M."/>
            <person name="Klopp C."/>
            <person name="Cabau C."/>
            <person name="Kuhl H."/>
            <person name="Suciu R."/>
            <person name="Ciorpac M."/>
            <person name="Holostenco D."/>
            <person name="Gessner J."/>
            <person name="Wuertz S."/>
            <person name="Hohne C."/>
            <person name="Stock M."/>
            <person name="Gislard M."/>
            <person name="Lluch J."/>
            <person name="Milhes M."/>
            <person name="Lampietro C."/>
            <person name="Lopez Roques C."/>
            <person name="Donnadieu C."/>
            <person name="Du K."/>
            <person name="Schartl M."/>
            <person name="Guiguen Y."/>
        </authorList>
    </citation>
    <scope>NUCLEOTIDE SEQUENCE [LARGE SCALE GENOMIC DNA]</scope>
    <source>
        <strain evidence="1">Hh-F2</strain>
        <tissue evidence="1">Blood</tissue>
    </source>
</reference>
<keyword evidence="2" id="KW-1185">Reference proteome</keyword>
<dbReference type="Proteomes" id="UP001369086">
    <property type="component" value="Unassembled WGS sequence"/>
</dbReference>
<proteinExistence type="predicted"/>
<organism evidence="1 2">
    <name type="scientific">Huso huso</name>
    <name type="common">Beluga</name>
    <name type="synonym">Acipenser huso</name>
    <dbReference type="NCBI Taxonomy" id="61971"/>
    <lineage>
        <taxon>Eukaryota</taxon>
        <taxon>Metazoa</taxon>
        <taxon>Chordata</taxon>
        <taxon>Craniata</taxon>
        <taxon>Vertebrata</taxon>
        <taxon>Euteleostomi</taxon>
        <taxon>Actinopterygii</taxon>
        <taxon>Chondrostei</taxon>
        <taxon>Acipenseriformes</taxon>
        <taxon>Acipenseridae</taxon>
        <taxon>Huso</taxon>
    </lineage>
</organism>
<evidence type="ECO:0000313" key="2">
    <source>
        <dbReference type="Proteomes" id="UP001369086"/>
    </source>
</evidence>